<dbReference type="EMBL" id="BTSX01000004">
    <property type="protein sequence ID" value="GMS95350.1"/>
    <property type="molecule type" value="Genomic_DNA"/>
</dbReference>
<accession>A0AAV5TLU7</accession>
<feature type="transmembrane region" description="Helical" evidence="1">
    <location>
        <begin position="48"/>
        <end position="67"/>
    </location>
</feature>
<feature type="non-terminal residue" evidence="2">
    <location>
        <position position="1"/>
    </location>
</feature>
<dbReference type="Proteomes" id="UP001432027">
    <property type="component" value="Unassembled WGS sequence"/>
</dbReference>
<keyword evidence="3" id="KW-1185">Reference proteome</keyword>
<name>A0AAV5TLU7_9BILA</name>
<organism evidence="2 3">
    <name type="scientific">Pristionchus entomophagus</name>
    <dbReference type="NCBI Taxonomy" id="358040"/>
    <lineage>
        <taxon>Eukaryota</taxon>
        <taxon>Metazoa</taxon>
        <taxon>Ecdysozoa</taxon>
        <taxon>Nematoda</taxon>
        <taxon>Chromadorea</taxon>
        <taxon>Rhabditida</taxon>
        <taxon>Rhabditina</taxon>
        <taxon>Diplogasteromorpha</taxon>
        <taxon>Diplogasteroidea</taxon>
        <taxon>Neodiplogasteridae</taxon>
        <taxon>Pristionchus</taxon>
    </lineage>
</organism>
<keyword evidence="1" id="KW-1133">Transmembrane helix</keyword>
<evidence type="ECO:0000313" key="2">
    <source>
        <dbReference type="EMBL" id="GMS95350.1"/>
    </source>
</evidence>
<keyword evidence="1" id="KW-0472">Membrane</keyword>
<evidence type="ECO:0000256" key="1">
    <source>
        <dbReference type="SAM" id="Phobius"/>
    </source>
</evidence>
<sequence length="361" mass="40595">SSYGYCRMEWYGKTLNSITLLLLPIASPLLEGVDAEWLIDELTARPSLSIYTSILLIIALLLSGLIYPPLVLSIPLLLSCLLLPYALTRLFIFLSNQFNNSIRKLFLALKARQAAAFSLRMDPSRSGESIRRSMLVHLREVAHSIGEVSALIAEKDEDESGRLLLSFCTPEMESLLNDPISPHLISTSSLRTVYELVILLESEFLRLLLLFFPVHPFLITKLLFRISKKIRGVNSELHECHSRLHSMSFMKESKNEKKSVKVDESTLVLQLEMIIECLRSSTLNVDGAMRTLRDIVSSHSLSSINNPLVPSILRENQSIEDESVSLIPSIPKPLRDELFECVGEGREDGMRMGGEEGGRRD</sequence>
<dbReference type="AlphaFoldDB" id="A0AAV5TLU7"/>
<proteinExistence type="predicted"/>
<keyword evidence="1" id="KW-0812">Transmembrane</keyword>
<feature type="non-terminal residue" evidence="2">
    <location>
        <position position="361"/>
    </location>
</feature>
<comment type="caution">
    <text evidence="2">The sequence shown here is derived from an EMBL/GenBank/DDBJ whole genome shotgun (WGS) entry which is preliminary data.</text>
</comment>
<reference evidence="2" key="1">
    <citation type="submission" date="2023-10" db="EMBL/GenBank/DDBJ databases">
        <title>Genome assembly of Pristionchus species.</title>
        <authorList>
            <person name="Yoshida K."/>
            <person name="Sommer R.J."/>
        </authorList>
    </citation>
    <scope>NUCLEOTIDE SEQUENCE</scope>
    <source>
        <strain evidence="2">RS0144</strain>
    </source>
</reference>
<feature type="transmembrane region" description="Helical" evidence="1">
    <location>
        <begin position="74"/>
        <end position="94"/>
    </location>
</feature>
<gene>
    <name evidence="2" type="ORF">PENTCL1PPCAC_17525</name>
</gene>
<evidence type="ECO:0000313" key="3">
    <source>
        <dbReference type="Proteomes" id="UP001432027"/>
    </source>
</evidence>
<protein>
    <submittedName>
        <fullName evidence="2">Uncharacterized protein</fullName>
    </submittedName>
</protein>